<evidence type="ECO:0000313" key="1">
    <source>
        <dbReference type="EMBL" id="KAI3781641.1"/>
    </source>
</evidence>
<comment type="caution">
    <text evidence="1">The sequence shown here is derived from an EMBL/GenBank/DDBJ whole genome shotgun (WGS) entry which is preliminary data.</text>
</comment>
<gene>
    <name evidence="1" type="ORF">L2E82_11661</name>
</gene>
<organism evidence="1 2">
    <name type="scientific">Cichorium intybus</name>
    <name type="common">Chicory</name>
    <dbReference type="NCBI Taxonomy" id="13427"/>
    <lineage>
        <taxon>Eukaryota</taxon>
        <taxon>Viridiplantae</taxon>
        <taxon>Streptophyta</taxon>
        <taxon>Embryophyta</taxon>
        <taxon>Tracheophyta</taxon>
        <taxon>Spermatophyta</taxon>
        <taxon>Magnoliopsida</taxon>
        <taxon>eudicotyledons</taxon>
        <taxon>Gunneridae</taxon>
        <taxon>Pentapetalae</taxon>
        <taxon>asterids</taxon>
        <taxon>campanulids</taxon>
        <taxon>Asterales</taxon>
        <taxon>Asteraceae</taxon>
        <taxon>Cichorioideae</taxon>
        <taxon>Cichorieae</taxon>
        <taxon>Cichoriinae</taxon>
        <taxon>Cichorium</taxon>
    </lineage>
</organism>
<keyword evidence="2" id="KW-1185">Reference proteome</keyword>
<dbReference type="Proteomes" id="UP001055811">
    <property type="component" value="Linkage Group LG02"/>
</dbReference>
<accession>A0ACB9GEJ9</accession>
<reference evidence="2" key="1">
    <citation type="journal article" date="2022" name="Mol. Ecol. Resour.">
        <title>The genomes of chicory, endive, great burdock and yacon provide insights into Asteraceae palaeo-polyploidization history and plant inulin production.</title>
        <authorList>
            <person name="Fan W."/>
            <person name="Wang S."/>
            <person name="Wang H."/>
            <person name="Wang A."/>
            <person name="Jiang F."/>
            <person name="Liu H."/>
            <person name="Zhao H."/>
            <person name="Xu D."/>
            <person name="Zhang Y."/>
        </authorList>
    </citation>
    <scope>NUCLEOTIDE SEQUENCE [LARGE SCALE GENOMIC DNA]</scope>
    <source>
        <strain evidence="2">cv. Punajuju</strain>
    </source>
</reference>
<evidence type="ECO:0000313" key="2">
    <source>
        <dbReference type="Proteomes" id="UP001055811"/>
    </source>
</evidence>
<sequence length="538" mass="60979">MEIDSEMINFTGEEEDKKKPIVVILVGAPGSGKSTFCDHVMRVSTRPWVRVCQDTIGNGKAGKKAQCLALSNTSLKEGKSILIDRCNLDKEKRSDFINLKNCHQVDIHAIVLDLPAKLCISRSIKRTEHEGNLQGGKAAAVVNRMLQKKESPKINEGFSRITFCYNENDVQSAMDMYGSLSSENTLPGGCFGEKKTDSKVQVGIMKFLKRVDPPSKVTSDKTDKIDKSTPGPSSEGEEEKVPFESGIPTLGFPSISTADFQFNIEKASEIIVEKNQGKLSDSNGVLDRDQKVRREDVDGGIEKNKRFKGFMEESESKTVKKDYGMWAQALYRIAMHPKKHGNVVIEISDDVVVLNETYPKAQKHVLVVARAEGVDRLSDIRKEHLPILRTMHAVGLKWAEIFLKENESLIFRLGYHSEPTMRQLHLHVISQDFDSKYLKKRHWNSFNSSFFRDSVDVMQEVSEDGKAKLNDDEKFMSRELRCNRCRRPHPNIPRLRSHIAICKSPFPDHLLQKVLRTSLANYEFPIRYRTGGEQQTSY</sequence>
<protein>
    <submittedName>
        <fullName evidence="1">Uncharacterized protein</fullName>
    </submittedName>
</protein>
<reference evidence="1 2" key="2">
    <citation type="journal article" date="2022" name="Mol. Ecol. Resour.">
        <title>The genomes of chicory, endive, great burdock and yacon provide insights into Asteraceae paleo-polyploidization history and plant inulin production.</title>
        <authorList>
            <person name="Fan W."/>
            <person name="Wang S."/>
            <person name="Wang H."/>
            <person name="Wang A."/>
            <person name="Jiang F."/>
            <person name="Liu H."/>
            <person name="Zhao H."/>
            <person name="Xu D."/>
            <person name="Zhang Y."/>
        </authorList>
    </citation>
    <scope>NUCLEOTIDE SEQUENCE [LARGE SCALE GENOMIC DNA]</scope>
    <source>
        <strain evidence="2">cv. Punajuju</strain>
        <tissue evidence="1">Leaves</tissue>
    </source>
</reference>
<dbReference type="EMBL" id="CM042010">
    <property type="protein sequence ID" value="KAI3781641.1"/>
    <property type="molecule type" value="Genomic_DNA"/>
</dbReference>
<proteinExistence type="predicted"/>
<name>A0ACB9GEJ9_CICIN</name>